<name>A0A8J4TJ83_9TREM</name>
<reference evidence="7" key="1">
    <citation type="submission" date="2019-05" db="EMBL/GenBank/DDBJ databases">
        <title>Annotation for the trematode Paragonimus heterotremus.</title>
        <authorList>
            <person name="Choi Y.-J."/>
        </authorList>
    </citation>
    <scope>NUCLEOTIDE SEQUENCE</scope>
    <source>
        <strain evidence="7">LC</strain>
    </source>
</reference>
<accession>A0A8J4TJ83</accession>
<dbReference type="GO" id="GO:0005885">
    <property type="term" value="C:Arp2/3 protein complex"/>
    <property type="evidence" value="ECO:0007669"/>
    <property type="project" value="InterPro"/>
</dbReference>
<dbReference type="InterPro" id="IPR036743">
    <property type="entry name" value="ARPC5_sf"/>
</dbReference>
<keyword evidence="3" id="KW-0963">Cytoplasm</keyword>
<evidence type="ECO:0000313" key="8">
    <source>
        <dbReference type="Proteomes" id="UP000748531"/>
    </source>
</evidence>
<organism evidence="7 8">
    <name type="scientific">Paragonimus heterotremus</name>
    <dbReference type="NCBI Taxonomy" id="100268"/>
    <lineage>
        <taxon>Eukaryota</taxon>
        <taxon>Metazoa</taxon>
        <taxon>Spiralia</taxon>
        <taxon>Lophotrochozoa</taxon>
        <taxon>Platyhelminthes</taxon>
        <taxon>Trematoda</taxon>
        <taxon>Digenea</taxon>
        <taxon>Plagiorchiida</taxon>
        <taxon>Troglotremata</taxon>
        <taxon>Troglotrematidae</taxon>
        <taxon>Paragonimus</taxon>
    </lineage>
</organism>
<comment type="subcellular location">
    <subcellularLocation>
        <location evidence="1">Cytoplasm</location>
        <location evidence="1">Cytoskeleton</location>
    </subcellularLocation>
</comment>
<evidence type="ECO:0000256" key="5">
    <source>
        <dbReference type="ARBA" id="ARBA00060329"/>
    </source>
</evidence>
<dbReference type="FunFam" id="1.25.40.190:FF:000003">
    <property type="entry name" value="Actin-related protein 2/3 complex subunit 5"/>
    <property type="match status" value="1"/>
</dbReference>
<evidence type="ECO:0000256" key="6">
    <source>
        <dbReference type="RuleBase" id="RU004301"/>
    </source>
</evidence>
<comment type="similarity">
    <text evidence="2 6">Belongs to the ARPC5 family.</text>
</comment>
<dbReference type="EMBL" id="LUCH01001693">
    <property type="protein sequence ID" value="KAF5402631.1"/>
    <property type="molecule type" value="Genomic_DNA"/>
</dbReference>
<evidence type="ECO:0000256" key="1">
    <source>
        <dbReference type="ARBA" id="ARBA00004245"/>
    </source>
</evidence>
<comment type="function">
    <text evidence="6">Functions as component of the Arp2/3 complex which is involved in regulation of actin polymerization and together with an activating nucleation-promoting factor (NPF) mediates the formation of branched actin networks. Arp2/3 complex plays a critical role in the control of cell morphogenesis via the modulation of cell polarity development.</text>
</comment>
<gene>
    <name evidence="7" type="ORF">PHET_03435</name>
</gene>
<dbReference type="AlphaFoldDB" id="A0A8J4TJ83"/>
<sequence>MFNSEDKLTFGVTTSGFNNCWFAARSKVCTDYMSVQTSLRASTRVAMNPFIMAKNTGDTKFRKVDVDQYTEAAFQDEQTEDSATSALNEAEVKSLMERGKYTDGLMLVLQNAPINSKDQSLKDVAFRLVMRLLSQIKSQSIDDFIAGLDASKTDLLMKYVYRGFEQSQEGNNAVLLTWHEKIHARGKAGCIIRVLTDQRRI</sequence>
<evidence type="ECO:0000256" key="2">
    <source>
        <dbReference type="ARBA" id="ARBA00006084"/>
    </source>
</evidence>
<evidence type="ECO:0000256" key="3">
    <source>
        <dbReference type="ARBA" id="ARBA00022490"/>
    </source>
</evidence>
<dbReference type="Proteomes" id="UP000748531">
    <property type="component" value="Unassembled WGS sequence"/>
</dbReference>
<comment type="caution">
    <text evidence="7">The sequence shown here is derived from an EMBL/GenBank/DDBJ whole genome shotgun (WGS) entry which is preliminary data.</text>
</comment>
<dbReference type="SUPFAM" id="SSF69103">
    <property type="entry name" value="Arp2/3 complex 16 kDa subunit ARPC5"/>
    <property type="match status" value="1"/>
</dbReference>
<dbReference type="GO" id="GO:0030833">
    <property type="term" value="P:regulation of actin filament polymerization"/>
    <property type="evidence" value="ECO:0007669"/>
    <property type="project" value="InterPro"/>
</dbReference>
<proteinExistence type="inferred from homology"/>
<dbReference type="Pfam" id="PF04699">
    <property type="entry name" value="P16-Arc"/>
    <property type="match status" value="1"/>
</dbReference>
<evidence type="ECO:0000313" key="7">
    <source>
        <dbReference type="EMBL" id="KAF5402631.1"/>
    </source>
</evidence>
<dbReference type="PANTHER" id="PTHR12644">
    <property type="entry name" value="ARP2/3 COMPLEX 16 KD SUBUNIT P16-ARC"/>
    <property type="match status" value="1"/>
</dbReference>
<dbReference type="InterPro" id="IPR006789">
    <property type="entry name" value="ARPC5"/>
</dbReference>
<keyword evidence="8" id="KW-1185">Reference proteome</keyword>
<evidence type="ECO:0000256" key="4">
    <source>
        <dbReference type="ARBA" id="ARBA00023212"/>
    </source>
</evidence>
<protein>
    <recommendedName>
        <fullName evidence="6">Actin-related protein 2/3 complex subunit 5</fullName>
    </recommendedName>
</protein>
<dbReference type="OrthoDB" id="429520at2759"/>
<comment type="function">
    <text evidence="5">Functions as a component of the Arp2/3 complex which is involved in regulation of actin polymerization and together with an activating nucleation-promoting factor (NPF) mediates the formation of branched actin networks.</text>
</comment>
<dbReference type="Gene3D" id="1.25.40.190">
    <property type="entry name" value="Actin-related protein 2/3 complex subunit 5"/>
    <property type="match status" value="1"/>
</dbReference>
<dbReference type="GO" id="GO:0034314">
    <property type="term" value="P:Arp2/3 complex-mediated actin nucleation"/>
    <property type="evidence" value="ECO:0007669"/>
    <property type="project" value="InterPro"/>
</dbReference>
<keyword evidence="4 6" id="KW-0206">Cytoskeleton</keyword>